<dbReference type="Pfam" id="PF18326">
    <property type="entry name" value="RFX5_N"/>
    <property type="match status" value="1"/>
</dbReference>
<dbReference type="Gene3D" id="6.10.140.1290">
    <property type="match status" value="1"/>
</dbReference>
<dbReference type="PROSITE" id="PS51526">
    <property type="entry name" value="RFX_DBD"/>
    <property type="match status" value="1"/>
</dbReference>
<dbReference type="Pfam" id="PF02257">
    <property type="entry name" value="RFX_DNA_binding"/>
    <property type="match status" value="1"/>
</dbReference>
<dbReference type="SUPFAM" id="SSF46785">
    <property type="entry name" value="Winged helix' DNA-binding domain"/>
    <property type="match status" value="1"/>
</dbReference>
<evidence type="ECO:0000313" key="8">
    <source>
        <dbReference type="Proteomes" id="UP000694557"/>
    </source>
</evidence>
<evidence type="ECO:0000259" key="6">
    <source>
        <dbReference type="PROSITE" id="PS51526"/>
    </source>
</evidence>
<sequence length="301" mass="34270">MTEDRLKADPSKREGLDSVEGDTEPSLLLQKLKNCILCLTYPQQDVQRFSDNDKLYLYLQLPSGPSSGEKSSDPSSFNTADQLHTCNWIRSHLEEHVDTCLPKQDVYETYKYCENLQHRPLSAANFGKIIRDIFPNIKARRLGGRGQSKYPFSLGIRRKTVLNMPLLPNLDLKNDPSELTELVQTYKQEVTEAACELICDWAQKILKRSFDTVVEIARFLVQEHIVNPRCSQAELVTSAAMAGESQCFHHTVFSRPRYTVFSRPRYTTEGSGSEAKVVSASTIPFQRLNAKYMNTLLGWKL</sequence>
<dbReference type="Ensembl" id="ENSOKIT00005087402.1">
    <property type="protein sequence ID" value="ENSOKIP00005081888.1"/>
    <property type="gene ID" value="ENSOKIG00005035488.1"/>
</dbReference>
<feature type="region of interest" description="Disordered" evidence="5">
    <location>
        <begin position="1"/>
        <end position="21"/>
    </location>
</feature>
<dbReference type="PANTHER" id="PTHR12619">
    <property type="entry name" value="RFX TRANSCRIPTION FACTOR FAMILY"/>
    <property type="match status" value="1"/>
</dbReference>
<dbReference type="AlphaFoldDB" id="A0A8C7J3M7"/>
<comment type="subcellular location">
    <subcellularLocation>
        <location evidence="1">Nucleus</location>
    </subcellularLocation>
</comment>
<evidence type="ECO:0000256" key="5">
    <source>
        <dbReference type="SAM" id="MobiDB-lite"/>
    </source>
</evidence>
<keyword evidence="3" id="KW-0539">Nucleus</keyword>
<evidence type="ECO:0000256" key="4">
    <source>
        <dbReference type="ARBA" id="ARBA00061114"/>
    </source>
</evidence>
<dbReference type="InterPro" id="IPR039779">
    <property type="entry name" value="RFX-like"/>
</dbReference>
<evidence type="ECO:0000256" key="1">
    <source>
        <dbReference type="ARBA" id="ARBA00004123"/>
    </source>
</evidence>
<dbReference type="Proteomes" id="UP000694557">
    <property type="component" value="Unassembled WGS sequence"/>
</dbReference>
<feature type="domain" description="RFX-type winged-helix" evidence="6">
    <location>
        <begin position="85"/>
        <end position="160"/>
    </location>
</feature>
<reference evidence="7" key="1">
    <citation type="submission" date="2025-08" db="UniProtKB">
        <authorList>
            <consortium name="Ensembl"/>
        </authorList>
    </citation>
    <scope>IDENTIFICATION</scope>
</reference>
<dbReference type="GO" id="GO:0000981">
    <property type="term" value="F:DNA-binding transcription factor activity, RNA polymerase II-specific"/>
    <property type="evidence" value="ECO:0007669"/>
    <property type="project" value="TreeGrafter"/>
</dbReference>
<dbReference type="InterPro" id="IPR036390">
    <property type="entry name" value="WH_DNA-bd_sf"/>
</dbReference>
<dbReference type="GeneTree" id="ENSGT01050000244970"/>
<accession>A0A8C7J3M7</accession>
<name>A0A8C7J3M7_ONCKI</name>
<feature type="compositionally biased region" description="Basic and acidic residues" evidence="5">
    <location>
        <begin position="1"/>
        <end position="16"/>
    </location>
</feature>
<dbReference type="GO" id="GO:0000978">
    <property type="term" value="F:RNA polymerase II cis-regulatory region sequence-specific DNA binding"/>
    <property type="evidence" value="ECO:0007669"/>
    <property type="project" value="TreeGrafter"/>
</dbReference>
<organism evidence="7 8">
    <name type="scientific">Oncorhynchus kisutch</name>
    <name type="common">Coho salmon</name>
    <name type="synonym">Salmo kisutch</name>
    <dbReference type="NCBI Taxonomy" id="8019"/>
    <lineage>
        <taxon>Eukaryota</taxon>
        <taxon>Metazoa</taxon>
        <taxon>Chordata</taxon>
        <taxon>Craniata</taxon>
        <taxon>Vertebrata</taxon>
        <taxon>Euteleostomi</taxon>
        <taxon>Actinopterygii</taxon>
        <taxon>Neopterygii</taxon>
        <taxon>Teleostei</taxon>
        <taxon>Protacanthopterygii</taxon>
        <taxon>Salmoniformes</taxon>
        <taxon>Salmonidae</taxon>
        <taxon>Salmoninae</taxon>
        <taxon>Oncorhynchus</taxon>
    </lineage>
</organism>
<reference evidence="7" key="2">
    <citation type="submission" date="2025-09" db="UniProtKB">
        <authorList>
            <consortium name="Ensembl"/>
        </authorList>
    </citation>
    <scope>IDENTIFICATION</scope>
</reference>
<keyword evidence="8" id="KW-1185">Reference proteome</keyword>
<protein>
    <submittedName>
        <fullName evidence="7">Regulatory factor X, 5</fullName>
    </submittedName>
</protein>
<evidence type="ECO:0000313" key="7">
    <source>
        <dbReference type="Ensembl" id="ENSOKIP00005081888.1"/>
    </source>
</evidence>
<dbReference type="InterPro" id="IPR036388">
    <property type="entry name" value="WH-like_DNA-bd_sf"/>
</dbReference>
<proteinExistence type="inferred from homology"/>
<evidence type="ECO:0000256" key="2">
    <source>
        <dbReference type="ARBA" id="ARBA00023125"/>
    </source>
</evidence>
<dbReference type="Gene3D" id="1.10.10.10">
    <property type="entry name" value="Winged helix-like DNA-binding domain superfamily/Winged helix DNA-binding domain"/>
    <property type="match status" value="1"/>
</dbReference>
<dbReference type="InterPro" id="IPR003150">
    <property type="entry name" value="DNA-bd_RFX"/>
</dbReference>
<dbReference type="FunFam" id="1.10.10.10:FF:000128">
    <property type="entry name" value="DNA-binding protein RFX5 isoform X1"/>
    <property type="match status" value="1"/>
</dbReference>
<comment type="similarity">
    <text evidence="4">Belongs to the RFX family.</text>
</comment>
<keyword evidence="2" id="KW-0238">DNA-binding</keyword>
<evidence type="ECO:0000256" key="3">
    <source>
        <dbReference type="ARBA" id="ARBA00023242"/>
    </source>
</evidence>
<dbReference type="PANTHER" id="PTHR12619:SF18">
    <property type="entry name" value="DNA-BINDING PROTEIN RFX5"/>
    <property type="match status" value="1"/>
</dbReference>
<dbReference type="GO" id="GO:0005634">
    <property type="term" value="C:nucleus"/>
    <property type="evidence" value="ECO:0007669"/>
    <property type="project" value="UniProtKB-SubCell"/>
</dbReference>